<evidence type="ECO:0000256" key="3">
    <source>
        <dbReference type="ARBA" id="ARBA00022448"/>
    </source>
</evidence>
<dbReference type="InterPro" id="IPR049712">
    <property type="entry name" value="Poly_export"/>
</dbReference>
<dbReference type="Pfam" id="PF02563">
    <property type="entry name" value="Poly_export"/>
    <property type="match status" value="1"/>
</dbReference>
<dbReference type="PANTHER" id="PTHR33619:SF3">
    <property type="entry name" value="POLYSACCHARIDE EXPORT PROTEIN GFCE-RELATED"/>
    <property type="match status" value="1"/>
</dbReference>
<proteinExistence type="inferred from homology"/>
<keyword evidence="12" id="KW-0564">Palmitate</keyword>
<keyword evidence="5" id="KW-0762">Sugar transport</keyword>
<evidence type="ECO:0000256" key="10">
    <source>
        <dbReference type="ARBA" id="ARBA00023114"/>
    </source>
</evidence>
<feature type="domain" description="SLBB" evidence="19">
    <location>
        <begin position="311"/>
        <end position="387"/>
    </location>
</feature>
<evidence type="ECO:0000259" key="17">
    <source>
        <dbReference type="Pfam" id="PF02563"/>
    </source>
</evidence>
<dbReference type="InterPro" id="IPR054765">
    <property type="entry name" value="SLBB_dom"/>
</dbReference>
<feature type="transmembrane region" description="Helical" evidence="16">
    <location>
        <begin position="871"/>
        <end position="895"/>
    </location>
</feature>
<evidence type="ECO:0000256" key="6">
    <source>
        <dbReference type="ARBA" id="ARBA00022692"/>
    </source>
</evidence>
<feature type="domain" description="Soluble ligand binding" evidence="18">
    <location>
        <begin position="478"/>
        <end position="526"/>
    </location>
</feature>
<keyword evidence="6 16" id="KW-0812">Transmembrane</keyword>
<keyword evidence="16" id="KW-1133">Transmembrane helix</keyword>
<keyword evidence="9" id="KW-0406">Ion transport</keyword>
<keyword evidence="11 16" id="KW-0472">Membrane</keyword>
<evidence type="ECO:0000256" key="14">
    <source>
        <dbReference type="ARBA" id="ARBA00023288"/>
    </source>
</evidence>
<keyword evidence="10" id="KW-0626">Porin</keyword>
<comment type="subcellular location">
    <subcellularLocation>
        <location evidence="1">Cell outer membrane</location>
        <topology evidence="1">Multi-pass membrane protein</topology>
    </subcellularLocation>
</comment>
<comment type="similarity">
    <text evidence="2">Belongs to the BexD/CtrA/VexA family.</text>
</comment>
<evidence type="ECO:0000256" key="4">
    <source>
        <dbReference type="ARBA" id="ARBA00022452"/>
    </source>
</evidence>
<keyword evidence="21" id="KW-1185">Reference proteome</keyword>
<reference evidence="20 21" key="1">
    <citation type="submission" date="2021-03" db="EMBL/GenBank/DDBJ databases">
        <title>Fibrella sp. HMF5405 genome sequencing and assembly.</title>
        <authorList>
            <person name="Kang H."/>
            <person name="Kim H."/>
            <person name="Bae S."/>
            <person name="Joh K."/>
        </authorList>
    </citation>
    <scope>NUCLEOTIDE SEQUENCE [LARGE SCALE GENOMIC DNA]</scope>
    <source>
        <strain evidence="20 21">HMF5405</strain>
    </source>
</reference>
<accession>A0ABS3JSR9</accession>
<keyword evidence="4" id="KW-1134">Transmembrane beta strand</keyword>
<evidence type="ECO:0000313" key="21">
    <source>
        <dbReference type="Proteomes" id="UP000664628"/>
    </source>
</evidence>
<feature type="domain" description="Soluble ligand binding" evidence="18">
    <location>
        <begin position="787"/>
        <end position="829"/>
    </location>
</feature>
<feature type="domain" description="Polysaccharide export protein N-terminal" evidence="17">
    <location>
        <begin position="220"/>
        <end position="285"/>
    </location>
</feature>
<organism evidence="20 21">
    <name type="scientific">Fibrella forsythiae</name>
    <dbReference type="NCBI Taxonomy" id="2817061"/>
    <lineage>
        <taxon>Bacteria</taxon>
        <taxon>Pseudomonadati</taxon>
        <taxon>Bacteroidota</taxon>
        <taxon>Cytophagia</taxon>
        <taxon>Cytophagales</taxon>
        <taxon>Spirosomataceae</taxon>
        <taxon>Fibrella</taxon>
    </lineage>
</organism>
<evidence type="ECO:0000256" key="7">
    <source>
        <dbReference type="ARBA" id="ARBA00022729"/>
    </source>
</evidence>
<feature type="compositionally biased region" description="Polar residues" evidence="15">
    <location>
        <begin position="67"/>
        <end position="77"/>
    </location>
</feature>
<dbReference type="Proteomes" id="UP000664628">
    <property type="component" value="Unassembled WGS sequence"/>
</dbReference>
<keyword evidence="13" id="KW-0998">Cell outer membrane</keyword>
<feature type="domain" description="Soluble ligand binding" evidence="18">
    <location>
        <begin position="568"/>
        <end position="614"/>
    </location>
</feature>
<dbReference type="PANTHER" id="PTHR33619">
    <property type="entry name" value="POLYSACCHARIDE EXPORT PROTEIN GFCE-RELATED"/>
    <property type="match status" value="1"/>
</dbReference>
<evidence type="ECO:0000256" key="8">
    <source>
        <dbReference type="ARBA" id="ARBA00023047"/>
    </source>
</evidence>
<evidence type="ECO:0000256" key="16">
    <source>
        <dbReference type="SAM" id="Phobius"/>
    </source>
</evidence>
<dbReference type="InterPro" id="IPR003715">
    <property type="entry name" value="Poly_export_N"/>
</dbReference>
<dbReference type="Pfam" id="PF22461">
    <property type="entry name" value="SLBB_2"/>
    <property type="match status" value="1"/>
</dbReference>
<dbReference type="Gene3D" id="3.10.560.10">
    <property type="entry name" value="Outer membrane lipoprotein wza domain like"/>
    <property type="match status" value="5"/>
</dbReference>
<feature type="domain" description="Soluble ligand binding" evidence="18">
    <location>
        <begin position="404"/>
        <end position="439"/>
    </location>
</feature>
<name>A0ABS3JSR9_9BACT</name>
<evidence type="ECO:0000313" key="20">
    <source>
        <dbReference type="EMBL" id="MBO0952426.1"/>
    </source>
</evidence>
<evidence type="ECO:0000256" key="9">
    <source>
        <dbReference type="ARBA" id="ARBA00023065"/>
    </source>
</evidence>
<evidence type="ECO:0000256" key="2">
    <source>
        <dbReference type="ARBA" id="ARBA00009450"/>
    </source>
</evidence>
<feature type="region of interest" description="Disordered" evidence="15">
    <location>
        <begin position="50"/>
        <end position="179"/>
    </location>
</feature>
<evidence type="ECO:0000256" key="5">
    <source>
        <dbReference type="ARBA" id="ARBA00022597"/>
    </source>
</evidence>
<feature type="compositionally biased region" description="Polar residues" evidence="15">
    <location>
        <begin position="99"/>
        <end position="126"/>
    </location>
</feature>
<gene>
    <name evidence="20" type="ORF">J2I46_27835</name>
</gene>
<keyword evidence="8" id="KW-0625">Polysaccharide transport</keyword>
<evidence type="ECO:0000256" key="11">
    <source>
        <dbReference type="ARBA" id="ARBA00023136"/>
    </source>
</evidence>
<evidence type="ECO:0000259" key="18">
    <source>
        <dbReference type="Pfam" id="PF10531"/>
    </source>
</evidence>
<dbReference type="Gene3D" id="3.30.1950.10">
    <property type="entry name" value="wza like domain"/>
    <property type="match status" value="1"/>
</dbReference>
<feature type="domain" description="Soluble ligand binding" evidence="18">
    <location>
        <begin position="667"/>
        <end position="714"/>
    </location>
</feature>
<keyword evidence="3" id="KW-0813">Transport</keyword>
<evidence type="ECO:0000256" key="12">
    <source>
        <dbReference type="ARBA" id="ARBA00023139"/>
    </source>
</evidence>
<keyword evidence="7" id="KW-0732">Signal</keyword>
<dbReference type="InterPro" id="IPR019554">
    <property type="entry name" value="Soluble_ligand-bd"/>
</dbReference>
<dbReference type="RefSeq" id="WP_207332376.1">
    <property type="nucleotide sequence ID" value="NZ_JAFMYW010000011.1"/>
</dbReference>
<protein>
    <submittedName>
        <fullName evidence="20">SLBB domain-containing protein</fullName>
    </submittedName>
</protein>
<evidence type="ECO:0000259" key="19">
    <source>
        <dbReference type="Pfam" id="PF22461"/>
    </source>
</evidence>
<dbReference type="Pfam" id="PF10531">
    <property type="entry name" value="SLBB"/>
    <property type="match status" value="5"/>
</dbReference>
<comment type="caution">
    <text evidence="20">The sequence shown here is derived from an EMBL/GenBank/DDBJ whole genome shotgun (WGS) entry which is preliminary data.</text>
</comment>
<evidence type="ECO:0000256" key="15">
    <source>
        <dbReference type="SAM" id="MobiDB-lite"/>
    </source>
</evidence>
<evidence type="ECO:0000256" key="1">
    <source>
        <dbReference type="ARBA" id="ARBA00004571"/>
    </source>
</evidence>
<evidence type="ECO:0000256" key="13">
    <source>
        <dbReference type="ARBA" id="ARBA00023237"/>
    </source>
</evidence>
<dbReference type="EMBL" id="JAFMYW010000011">
    <property type="protein sequence ID" value="MBO0952426.1"/>
    <property type="molecule type" value="Genomic_DNA"/>
</dbReference>
<sequence length="898" mass="97536">MQKLPKFQHSRVSLFASLTDQSLRSTTRTIALIGLFFGSVTTASSQVAPAAGTSAPVSTGRPGAAASQGTSGSQGTIQLPAGVQVPAGTRLPNGMQVGPNGTVQTGGQVPGRNTQQGRTSQQGANVNPNGTTGNTGRQQAGDAQNGNGQVTLDANGQPIQGDVPLNSNEQGTEKEAEVLSDQEALKAQERATARRKLYGYELFNNPALASTFQPNINIATPVNYVLGTSDQLDINIYGYSQDAIKQTVTPEGNIYLPSGIGPVHVAGLTIDAAKARISERLSKIYVGLKSSSYGPKNTYLEVTLGNIRSIRVSVLGEAIKPGTYTVSSLSSAMNAIYSSGGPSELGSFRNIQLIRNNRVIATIDLYDLLLTGVLRNNIRLQDNDNIRIPAYISHVELLGTTRRNNIFEMLPGETMDKLLFYGGGFTANAYKSRIKVTRLTNRELKVIDVLADQYKSFVMQDGDIASAEQVLNRYENQVTISGAIYRPGVYSLDQNKTLKELVTSAEGPRGEALMGRVNVIRTREDMTTENITVDLTKILNGTDADLPLQREDQVILNSKFELAEYGDITIQGEVNRPGSIGYVSNMTLEDALVKVGGLRESAAVAQIEVIRRKKDVDPTSATAQIAEVSRFSIDRNLELSNESKFYLQPYDQVVVRRSPNYQIQTFATVEGEVILPGQYPIRTKDQKVSDLVAGAGGLTPQAYVKGATLVRRVKLSPEELDQRQRSVSELSDDVNRKSAVEIEAVDPDKKESIGINLERILANPGSSEDILLQEDDLLRIPKKLETVRIQGEVLLPTTVKYRSGQTFQDYISQSGGFTERSQRKRAFIVYANGSVDRTRRFMFFNVYPRVEPGAEVIIPVRKTNPLTPQQVISTVTGIASGLIGLISTLLALSVITSR</sequence>
<feature type="compositionally biased region" description="Low complexity" evidence="15">
    <location>
        <begin position="127"/>
        <end position="149"/>
    </location>
</feature>
<keyword evidence="14" id="KW-0449">Lipoprotein</keyword>